<feature type="compositionally biased region" description="Low complexity" evidence="1">
    <location>
        <begin position="156"/>
        <end position="209"/>
    </location>
</feature>
<reference evidence="2 3" key="1">
    <citation type="submission" date="2019-04" db="EMBL/GenBank/DDBJ databases">
        <title>Comparative genomics and transcriptomics to analyze fruiting body development in filamentous ascomycetes.</title>
        <authorList>
            <consortium name="DOE Joint Genome Institute"/>
            <person name="Lutkenhaus R."/>
            <person name="Traeger S."/>
            <person name="Breuer J."/>
            <person name="Kuo A."/>
            <person name="Lipzen A."/>
            <person name="Pangilinan J."/>
            <person name="Dilworth D."/>
            <person name="Sandor L."/>
            <person name="Poggeler S."/>
            <person name="Barry K."/>
            <person name="Grigoriev I.V."/>
            <person name="Nowrousian M."/>
        </authorList>
    </citation>
    <scope>NUCLEOTIDE SEQUENCE [LARGE SCALE GENOMIC DNA]</scope>
    <source>
        <strain evidence="2 3">CBS 389.68</strain>
    </source>
</reference>
<accession>A0A4S2N1I6</accession>
<organism evidence="2 3">
    <name type="scientific">Ascodesmis nigricans</name>
    <dbReference type="NCBI Taxonomy" id="341454"/>
    <lineage>
        <taxon>Eukaryota</taxon>
        <taxon>Fungi</taxon>
        <taxon>Dikarya</taxon>
        <taxon>Ascomycota</taxon>
        <taxon>Pezizomycotina</taxon>
        <taxon>Pezizomycetes</taxon>
        <taxon>Pezizales</taxon>
        <taxon>Ascodesmidaceae</taxon>
        <taxon>Ascodesmis</taxon>
    </lineage>
</organism>
<sequence>MGKRRNGKEKPQVRCCCRQSGKMMVTTRPGEVKERITVRGGNGEWSEQSRLLGDCERCGDVDEKEDEERYRLCDNYHSGYGYGYGGDRERYNSTGTSGSRSRSRSMSRAGSRLGDSTLLPSTPSIPSTITAFPTSSINTISNVNIVQLGSHSGGVSTATSLSPSSSASSGSYLSASPSRPRPQSKSPPTSNSSRQFKSSKSSSSKSSKSIQQATMAIRDDSENISDSSSDTGSSISASSVGARYAPSAVSVTSTSTSTSSKTPRTPKSSQSSKSSGSTNSRVHNSAKSKTSASTPTSTSIPGRDSAWSLVYYADNDDDDDGTGDNDYATIKTRSTLTPSSKGWSNTPAPSQLLSVNHHHRHQDGGVAVVASISNPRGGGRGFDEDVGEMEMRILGEDDGWSLGGCSLSSTDRKTMKKTKKSKSKKKKSTIITTSQPSTQSESKPSLSTATARPTSLPTSAITRHEPTRPSFRRTVAWTDTETESMASSSSEDDFTLSGVSFSSLYSSSSSALYSSSSLTFSSSSEFDDDYCHTKNHFRAQGRERQSVTMRPQLVRSWDEKTRKEMEGERRQDEELERLMRVGGDVD</sequence>
<protein>
    <submittedName>
        <fullName evidence="2">Uncharacterized protein</fullName>
    </submittedName>
</protein>
<feature type="compositionally biased region" description="Low complexity" evidence="1">
    <location>
        <begin position="224"/>
        <end position="239"/>
    </location>
</feature>
<feature type="compositionally biased region" description="Low complexity" evidence="1">
    <location>
        <begin position="429"/>
        <end position="445"/>
    </location>
</feature>
<feature type="region of interest" description="Disordered" evidence="1">
    <location>
        <begin position="84"/>
        <end position="124"/>
    </location>
</feature>
<feature type="region of interest" description="Disordered" evidence="1">
    <location>
        <begin position="153"/>
        <end position="351"/>
    </location>
</feature>
<feature type="compositionally biased region" description="Low complexity" evidence="1">
    <location>
        <begin position="93"/>
        <end position="124"/>
    </location>
</feature>
<feature type="region of interest" description="Disordered" evidence="1">
    <location>
        <begin position="396"/>
        <end position="495"/>
    </location>
</feature>
<keyword evidence="3" id="KW-1185">Reference proteome</keyword>
<feature type="compositionally biased region" description="Basic residues" evidence="1">
    <location>
        <begin position="414"/>
        <end position="428"/>
    </location>
</feature>
<dbReference type="AlphaFoldDB" id="A0A4S2N1I6"/>
<feature type="compositionally biased region" description="Low complexity" evidence="1">
    <location>
        <begin position="246"/>
        <end position="299"/>
    </location>
</feature>
<gene>
    <name evidence="2" type="ORF">EX30DRAFT_142637</name>
</gene>
<feature type="compositionally biased region" description="Polar residues" evidence="1">
    <location>
        <begin position="446"/>
        <end position="461"/>
    </location>
</feature>
<evidence type="ECO:0000313" key="3">
    <source>
        <dbReference type="Proteomes" id="UP000298138"/>
    </source>
</evidence>
<evidence type="ECO:0000256" key="1">
    <source>
        <dbReference type="SAM" id="MobiDB-lite"/>
    </source>
</evidence>
<feature type="compositionally biased region" description="Acidic residues" evidence="1">
    <location>
        <begin position="314"/>
        <end position="323"/>
    </location>
</feature>
<dbReference type="EMBL" id="ML220114">
    <property type="protein sequence ID" value="TGZ82863.1"/>
    <property type="molecule type" value="Genomic_DNA"/>
</dbReference>
<feature type="compositionally biased region" description="Basic and acidic residues" evidence="1">
    <location>
        <begin position="556"/>
        <end position="579"/>
    </location>
</feature>
<dbReference type="Proteomes" id="UP000298138">
    <property type="component" value="Unassembled WGS sequence"/>
</dbReference>
<name>A0A4S2N1I6_9PEZI</name>
<feature type="region of interest" description="Disordered" evidence="1">
    <location>
        <begin position="537"/>
        <end position="586"/>
    </location>
</feature>
<proteinExistence type="predicted"/>
<evidence type="ECO:0000313" key="2">
    <source>
        <dbReference type="EMBL" id="TGZ82863.1"/>
    </source>
</evidence>
<dbReference type="InParanoid" id="A0A4S2N1I6"/>
<feature type="compositionally biased region" description="Polar residues" evidence="1">
    <location>
        <begin position="331"/>
        <end position="351"/>
    </location>
</feature>